<sequence length="470" mass="52692">MRKTSALLLSILLILLTTMSTVGVFAADSTMIPDLNIKRFDIPSNDAMTFAENLKLGWNLGNTFDATNVTGVTDELAYESAWCGVKTTKQMIDKLKEKGFNAIRIPVSWHNHVSGQDFKISDAWLNRVQEVVNYCIDNNLYVILNIHHDIEKAYYYPSSTYLENSRKYVTSIWSQLSRKFANYDEHLIFESVNEPRLVGHTNEWWIDLNNAEVVDSIKCINQLNQAFVDTVRASGGNNTGRYLMVPGYCAAPDGATNQYFKLPTDLSANVNKLIVSVHAYTPYNFALQAMSDGGIDYWSVNDAQSVNGVTAFMDTLYSKYTSKGIPLVIGEFGARNKNGNLKARVEFSSYYVAAARARGITCFWWDNNAFTGNGELFGLFNRRTLNIEYPEILGGMVKYAAAPSAIIYGDCNNDGNVDALDFAAFKKYILTPDYAYVKNMDLNLDNEVNAVDLAVMKMYLLGMINKLPNN</sequence>
<proteinExistence type="inferred from homology"/>
<evidence type="ECO:0000256" key="6">
    <source>
        <dbReference type="ARBA" id="ARBA00023001"/>
    </source>
</evidence>
<keyword evidence="14" id="KW-1185">Reference proteome</keyword>
<dbReference type="InterPro" id="IPR018247">
    <property type="entry name" value="EF_Hand_1_Ca_BS"/>
</dbReference>
<evidence type="ECO:0000256" key="2">
    <source>
        <dbReference type="ARBA" id="ARBA00005641"/>
    </source>
</evidence>
<feature type="signal peptide" evidence="11">
    <location>
        <begin position="1"/>
        <end position="26"/>
    </location>
</feature>
<dbReference type="Proteomes" id="UP000191554">
    <property type="component" value="Unassembled WGS sequence"/>
</dbReference>
<dbReference type="InterPro" id="IPR001547">
    <property type="entry name" value="Glyco_hydro_5"/>
</dbReference>
<dbReference type="SUPFAM" id="SSF63446">
    <property type="entry name" value="Type I dockerin domain"/>
    <property type="match status" value="1"/>
</dbReference>
<dbReference type="RefSeq" id="WP_080065927.1">
    <property type="nucleotide sequence ID" value="NZ_MZGX01000026.1"/>
</dbReference>
<evidence type="ECO:0000313" key="13">
    <source>
        <dbReference type="EMBL" id="OPX42686.1"/>
    </source>
</evidence>
<dbReference type="PANTHER" id="PTHR31297">
    <property type="entry name" value="GLUCAN ENDO-1,6-BETA-GLUCOSIDASE B"/>
    <property type="match status" value="1"/>
</dbReference>
<feature type="chain" id="PRO_5010694138" description="cellulase" evidence="11">
    <location>
        <begin position="27"/>
        <end position="470"/>
    </location>
</feature>
<dbReference type="PROSITE" id="PS51766">
    <property type="entry name" value="DOCKERIN"/>
    <property type="match status" value="1"/>
</dbReference>
<gene>
    <name evidence="13" type="primary">celCCA_2</name>
    <name evidence="13" type="ORF">CLHUN_35080</name>
</gene>
<dbReference type="PANTHER" id="PTHR31297:SF41">
    <property type="entry name" value="ENDOGLUCANASE, PUTATIVE (AFU_ORTHOLOGUE AFUA_5G01830)-RELATED"/>
    <property type="match status" value="1"/>
</dbReference>
<keyword evidence="6" id="KW-0136">Cellulose degradation</keyword>
<evidence type="ECO:0000256" key="8">
    <source>
        <dbReference type="ARBA" id="ARBA00023295"/>
    </source>
</evidence>
<dbReference type="InterPro" id="IPR017853">
    <property type="entry name" value="GH"/>
</dbReference>
<comment type="catalytic activity">
    <reaction evidence="1">
        <text>Endohydrolysis of (1-&gt;4)-beta-D-glucosidic linkages in cellulose, lichenin and cereal beta-D-glucans.</text>
        <dbReference type="EC" id="3.2.1.4"/>
    </reaction>
</comment>
<dbReference type="GO" id="GO:0009986">
    <property type="term" value="C:cell surface"/>
    <property type="evidence" value="ECO:0007669"/>
    <property type="project" value="TreeGrafter"/>
</dbReference>
<dbReference type="AlphaFoldDB" id="A0A1V4SGR3"/>
<dbReference type="GO" id="GO:0008422">
    <property type="term" value="F:beta-glucosidase activity"/>
    <property type="evidence" value="ECO:0007669"/>
    <property type="project" value="TreeGrafter"/>
</dbReference>
<keyword evidence="7" id="KW-0119">Carbohydrate metabolism</keyword>
<dbReference type="EC" id="3.2.1.4" evidence="3"/>
<dbReference type="InterPro" id="IPR036439">
    <property type="entry name" value="Dockerin_dom_sf"/>
</dbReference>
<dbReference type="Pfam" id="PF00404">
    <property type="entry name" value="Dockerin_1"/>
    <property type="match status" value="1"/>
</dbReference>
<dbReference type="GO" id="GO:0008810">
    <property type="term" value="F:cellulase activity"/>
    <property type="evidence" value="ECO:0007669"/>
    <property type="project" value="UniProtKB-EC"/>
</dbReference>
<dbReference type="InterPro" id="IPR016134">
    <property type="entry name" value="Dockerin_dom"/>
</dbReference>
<dbReference type="InterPro" id="IPR018087">
    <property type="entry name" value="Glyco_hydro_5_CS"/>
</dbReference>
<dbReference type="STRING" id="48256.CLHUN_35080"/>
<keyword evidence="8 10" id="KW-0326">Glycosidase</keyword>
<keyword evidence="9" id="KW-0624">Polysaccharide degradation</keyword>
<dbReference type="Gene3D" id="1.10.1330.10">
    <property type="entry name" value="Dockerin domain"/>
    <property type="match status" value="1"/>
</dbReference>
<evidence type="ECO:0000256" key="7">
    <source>
        <dbReference type="ARBA" id="ARBA00023277"/>
    </source>
</evidence>
<dbReference type="CDD" id="cd14256">
    <property type="entry name" value="Dockerin_I"/>
    <property type="match status" value="1"/>
</dbReference>
<evidence type="ECO:0000256" key="4">
    <source>
        <dbReference type="ARBA" id="ARBA00022729"/>
    </source>
</evidence>
<name>A0A1V4SGR3_RUMHU</name>
<dbReference type="GO" id="GO:0030245">
    <property type="term" value="P:cellulose catabolic process"/>
    <property type="evidence" value="ECO:0007669"/>
    <property type="project" value="UniProtKB-KW"/>
</dbReference>
<dbReference type="PROSITE" id="PS00018">
    <property type="entry name" value="EF_HAND_1"/>
    <property type="match status" value="1"/>
</dbReference>
<accession>A0A1V4SGR3</accession>
<dbReference type="EMBL" id="MZGX01000026">
    <property type="protein sequence ID" value="OPX42686.1"/>
    <property type="molecule type" value="Genomic_DNA"/>
</dbReference>
<dbReference type="Pfam" id="PF00150">
    <property type="entry name" value="Cellulase"/>
    <property type="match status" value="1"/>
</dbReference>
<dbReference type="GO" id="GO:0005576">
    <property type="term" value="C:extracellular region"/>
    <property type="evidence" value="ECO:0007669"/>
    <property type="project" value="TreeGrafter"/>
</dbReference>
<keyword evidence="4 11" id="KW-0732">Signal</keyword>
<evidence type="ECO:0000256" key="3">
    <source>
        <dbReference type="ARBA" id="ARBA00012601"/>
    </source>
</evidence>
<protein>
    <recommendedName>
        <fullName evidence="3">cellulase</fullName>
        <ecNumber evidence="3">3.2.1.4</ecNumber>
    </recommendedName>
</protein>
<dbReference type="PROSITE" id="PS00659">
    <property type="entry name" value="GLYCOSYL_HYDROL_F5"/>
    <property type="match status" value="1"/>
</dbReference>
<evidence type="ECO:0000256" key="1">
    <source>
        <dbReference type="ARBA" id="ARBA00000966"/>
    </source>
</evidence>
<reference evidence="13 14" key="1">
    <citation type="submission" date="2017-03" db="EMBL/GenBank/DDBJ databases">
        <title>Genome sequence of Clostridium hungatei DSM 14427.</title>
        <authorList>
            <person name="Poehlein A."/>
            <person name="Daniel R."/>
        </authorList>
    </citation>
    <scope>NUCLEOTIDE SEQUENCE [LARGE SCALE GENOMIC DNA]</scope>
    <source>
        <strain evidence="13 14">DSM 14427</strain>
    </source>
</reference>
<evidence type="ECO:0000259" key="12">
    <source>
        <dbReference type="PROSITE" id="PS51766"/>
    </source>
</evidence>
<evidence type="ECO:0000256" key="9">
    <source>
        <dbReference type="ARBA" id="ARBA00023326"/>
    </source>
</evidence>
<dbReference type="Gene3D" id="3.20.20.80">
    <property type="entry name" value="Glycosidases"/>
    <property type="match status" value="1"/>
</dbReference>
<evidence type="ECO:0000256" key="10">
    <source>
        <dbReference type="RuleBase" id="RU361153"/>
    </source>
</evidence>
<dbReference type="InterPro" id="IPR050386">
    <property type="entry name" value="Glycosyl_hydrolase_5"/>
</dbReference>
<evidence type="ECO:0000313" key="14">
    <source>
        <dbReference type="Proteomes" id="UP000191554"/>
    </source>
</evidence>
<feature type="domain" description="Dockerin" evidence="12">
    <location>
        <begin position="404"/>
        <end position="469"/>
    </location>
</feature>
<keyword evidence="5 10" id="KW-0378">Hydrolase</keyword>
<evidence type="ECO:0000256" key="5">
    <source>
        <dbReference type="ARBA" id="ARBA00022801"/>
    </source>
</evidence>
<comment type="similarity">
    <text evidence="2 10">Belongs to the glycosyl hydrolase 5 (cellulase A) family.</text>
</comment>
<organism evidence="13 14">
    <name type="scientific">Ruminiclostridium hungatei</name>
    <name type="common">Clostridium hungatei</name>
    <dbReference type="NCBI Taxonomy" id="48256"/>
    <lineage>
        <taxon>Bacteria</taxon>
        <taxon>Bacillati</taxon>
        <taxon>Bacillota</taxon>
        <taxon>Clostridia</taxon>
        <taxon>Eubacteriales</taxon>
        <taxon>Oscillospiraceae</taxon>
        <taxon>Ruminiclostridium</taxon>
    </lineage>
</organism>
<dbReference type="SUPFAM" id="SSF51445">
    <property type="entry name" value="(Trans)glycosidases"/>
    <property type="match status" value="1"/>
</dbReference>
<evidence type="ECO:0000256" key="11">
    <source>
        <dbReference type="SAM" id="SignalP"/>
    </source>
</evidence>
<dbReference type="InterPro" id="IPR002105">
    <property type="entry name" value="Dockerin_1_rpt"/>
</dbReference>
<dbReference type="OrthoDB" id="9800955at2"/>
<comment type="caution">
    <text evidence="13">The sequence shown here is derived from an EMBL/GenBank/DDBJ whole genome shotgun (WGS) entry which is preliminary data.</text>
</comment>